<dbReference type="SUPFAM" id="SSF54556">
    <property type="entry name" value="Chitinase insertion domain"/>
    <property type="match status" value="1"/>
</dbReference>
<evidence type="ECO:0000313" key="2">
    <source>
        <dbReference type="EMBL" id="KAH7016351.1"/>
    </source>
</evidence>
<evidence type="ECO:0000313" key="3">
    <source>
        <dbReference type="Proteomes" id="UP000756346"/>
    </source>
</evidence>
<name>A0A9P8XTA1_9PEZI</name>
<keyword evidence="1" id="KW-0732">Signal</keyword>
<dbReference type="GeneID" id="70191103"/>
<reference evidence="2" key="1">
    <citation type="journal article" date="2021" name="Nat. Commun.">
        <title>Genetic determinants of endophytism in the Arabidopsis root mycobiome.</title>
        <authorList>
            <person name="Mesny F."/>
            <person name="Miyauchi S."/>
            <person name="Thiergart T."/>
            <person name="Pickel B."/>
            <person name="Atanasova L."/>
            <person name="Karlsson M."/>
            <person name="Huettel B."/>
            <person name="Barry K.W."/>
            <person name="Haridas S."/>
            <person name="Chen C."/>
            <person name="Bauer D."/>
            <person name="Andreopoulos W."/>
            <person name="Pangilinan J."/>
            <person name="LaButti K."/>
            <person name="Riley R."/>
            <person name="Lipzen A."/>
            <person name="Clum A."/>
            <person name="Drula E."/>
            <person name="Henrissat B."/>
            <person name="Kohler A."/>
            <person name="Grigoriev I.V."/>
            <person name="Martin F.M."/>
            <person name="Hacquard S."/>
        </authorList>
    </citation>
    <scope>NUCLEOTIDE SEQUENCE</scope>
    <source>
        <strain evidence="2">MPI-CAGE-CH-0230</strain>
    </source>
</reference>
<feature type="chain" id="PRO_5040432208" evidence="1">
    <location>
        <begin position="19"/>
        <end position="109"/>
    </location>
</feature>
<dbReference type="EMBL" id="JAGTJQ010000012">
    <property type="protein sequence ID" value="KAH7016351.1"/>
    <property type="molecule type" value="Genomic_DNA"/>
</dbReference>
<dbReference type="Proteomes" id="UP000756346">
    <property type="component" value="Unassembled WGS sequence"/>
</dbReference>
<accession>A0A9P8XTA1</accession>
<evidence type="ECO:0000256" key="1">
    <source>
        <dbReference type="SAM" id="SignalP"/>
    </source>
</evidence>
<protein>
    <submittedName>
        <fullName evidence="2">Uncharacterized protein</fullName>
    </submittedName>
</protein>
<proteinExistence type="predicted"/>
<keyword evidence="3" id="KW-1185">Reference proteome</keyword>
<dbReference type="RefSeq" id="XP_046005975.1">
    <property type="nucleotide sequence ID" value="XM_046161557.1"/>
</dbReference>
<organism evidence="2 3">
    <name type="scientific">Microdochium trichocladiopsis</name>
    <dbReference type="NCBI Taxonomy" id="1682393"/>
    <lineage>
        <taxon>Eukaryota</taxon>
        <taxon>Fungi</taxon>
        <taxon>Dikarya</taxon>
        <taxon>Ascomycota</taxon>
        <taxon>Pezizomycotina</taxon>
        <taxon>Sordariomycetes</taxon>
        <taxon>Xylariomycetidae</taxon>
        <taxon>Xylariales</taxon>
        <taxon>Microdochiaceae</taxon>
        <taxon>Microdochium</taxon>
    </lineage>
</organism>
<dbReference type="Gene3D" id="3.10.50.10">
    <property type="match status" value="1"/>
</dbReference>
<dbReference type="AlphaFoldDB" id="A0A9P8XTA1"/>
<feature type="non-terminal residue" evidence="2">
    <location>
        <position position="109"/>
    </location>
</feature>
<feature type="signal peptide" evidence="1">
    <location>
        <begin position="1"/>
        <end position="18"/>
    </location>
</feature>
<dbReference type="InterPro" id="IPR029070">
    <property type="entry name" value="Chitinase_insertion_sf"/>
</dbReference>
<sequence>IVVRVALTLHHFLPTIQSVTTSKQKSCESTVWPWLRGHPGLGRPATGPGMGTTENRVYDCKALSLVGPVEKYDDIARASYLSDTGNSCIIPYNMIVIVKTKLVYMECSG</sequence>
<gene>
    <name evidence="2" type="ORF">B0I36DRAFT_396638</name>
</gene>
<feature type="non-terminal residue" evidence="2">
    <location>
        <position position="1"/>
    </location>
</feature>
<comment type="caution">
    <text evidence="2">The sequence shown here is derived from an EMBL/GenBank/DDBJ whole genome shotgun (WGS) entry which is preliminary data.</text>
</comment>